<feature type="region of interest" description="Disordered" evidence="1">
    <location>
        <begin position="219"/>
        <end position="239"/>
    </location>
</feature>
<reference evidence="2" key="1">
    <citation type="journal article" date="2015" name="Nature">
        <title>Complex archaea that bridge the gap between prokaryotes and eukaryotes.</title>
        <authorList>
            <person name="Spang A."/>
            <person name="Saw J.H."/>
            <person name="Jorgensen S.L."/>
            <person name="Zaremba-Niedzwiedzka K."/>
            <person name="Martijn J."/>
            <person name="Lind A.E."/>
            <person name="van Eijk R."/>
            <person name="Schleper C."/>
            <person name="Guy L."/>
            <person name="Ettema T.J."/>
        </authorList>
    </citation>
    <scope>NUCLEOTIDE SEQUENCE</scope>
</reference>
<dbReference type="EMBL" id="LAZR01053825">
    <property type="protein sequence ID" value="KKK79891.1"/>
    <property type="molecule type" value="Genomic_DNA"/>
</dbReference>
<feature type="compositionally biased region" description="Acidic residues" evidence="1">
    <location>
        <begin position="229"/>
        <end position="239"/>
    </location>
</feature>
<proteinExistence type="predicted"/>
<evidence type="ECO:0000313" key="2">
    <source>
        <dbReference type="EMBL" id="KKK79891.1"/>
    </source>
</evidence>
<feature type="region of interest" description="Disordered" evidence="1">
    <location>
        <begin position="119"/>
        <end position="158"/>
    </location>
</feature>
<comment type="caution">
    <text evidence="2">The sequence shown here is derived from an EMBL/GenBank/DDBJ whole genome shotgun (WGS) entry which is preliminary data.</text>
</comment>
<organism evidence="2">
    <name type="scientific">marine sediment metagenome</name>
    <dbReference type="NCBI Taxonomy" id="412755"/>
    <lineage>
        <taxon>unclassified sequences</taxon>
        <taxon>metagenomes</taxon>
        <taxon>ecological metagenomes</taxon>
    </lineage>
</organism>
<accession>A0A0F9B5T4</accession>
<name>A0A0F9B5T4_9ZZZZ</name>
<dbReference type="AlphaFoldDB" id="A0A0F9B5T4"/>
<sequence length="239" mass="25492">MPGIWDEGGFKESGYASIKVFDGNLTEVSDDVEGKFGTQKQFVWTQVELIEAGDDVVLENQEFTQWLKQSGGTGSLDEHMVKAFAAYKEAQGLEGRLFKFEFLVGVPTRWERQIVEYSGKGEDGKPMAPGSYWAPVAPAGSSAPAPAITSDDTEDADPEISVPQKVIDAAAKYAGEGATETQIKQAFNKKKAGRDAITAAGGISTILAATVEAGLLVDDDGVYSPPSADDSESEDEDIL</sequence>
<gene>
    <name evidence="2" type="ORF">LCGC14_2828950</name>
</gene>
<feature type="compositionally biased region" description="Low complexity" evidence="1">
    <location>
        <begin position="134"/>
        <end position="147"/>
    </location>
</feature>
<evidence type="ECO:0000256" key="1">
    <source>
        <dbReference type="SAM" id="MobiDB-lite"/>
    </source>
</evidence>
<protein>
    <submittedName>
        <fullName evidence="2">Uncharacterized protein</fullName>
    </submittedName>
</protein>